<keyword evidence="2" id="KW-0274">FAD</keyword>
<protein>
    <recommendedName>
        <fullName evidence="7">FAD/NAD(P)-binding domain-containing protein</fullName>
    </recommendedName>
</protein>
<evidence type="ECO:0000259" key="4">
    <source>
        <dbReference type="Pfam" id="PF07992"/>
    </source>
</evidence>
<name>A0A9K3CYB0_9EUKA</name>
<dbReference type="AlphaFoldDB" id="A0A9K3CYB0"/>
<evidence type="ECO:0000313" key="6">
    <source>
        <dbReference type="Proteomes" id="UP000265618"/>
    </source>
</evidence>
<dbReference type="PANTHER" id="PTHR43014">
    <property type="entry name" value="MERCURIC REDUCTASE"/>
    <property type="match status" value="1"/>
</dbReference>
<evidence type="ECO:0000259" key="3">
    <source>
        <dbReference type="Pfam" id="PF02852"/>
    </source>
</evidence>
<dbReference type="SUPFAM" id="SSF51905">
    <property type="entry name" value="FAD/NAD(P)-binding domain"/>
    <property type="match status" value="1"/>
</dbReference>
<sequence>MARQRGQQEGGEQGKEAAEALLGGTSIAAQGLDLIPHFCRFVGPKTLEINGQTVTADRIVVNTGCKPMIPGIEGLADTPFMTSTDILRRRDRTNKLVVLGGGFIACELAHWQAAAGVEVTQMVRSKIVKHCDEEIRDEFIKMYTKHITVMEHTVPSKVTFSEDTKLFSLTMPSGEVMECDGLLVATGVVPATKGLGVETAGLETNRQGYIVADKYFRTNVEGVYSVGDINGQALFRHAANYQQASVMAQFASGVSWANADKECPALGLDRALNPCPAAVFSYPTIAYAGLNERDITVPYVKHVQWFKNTGKAAALLPETGFVKLLVSTETKAIIGIHLIGQ</sequence>
<dbReference type="PRINTS" id="PR00368">
    <property type="entry name" value="FADPNR"/>
</dbReference>
<evidence type="ECO:0000313" key="5">
    <source>
        <dbReference type="EMBL" id="GIQ85187.1"/>
    </source>
</evidence>
<dbReference type="Pfam" id="PF07992">
    <property type="entry name" value="Pyr_redox_2"/>
    <property type="match status" value="1"/>
</dbReference>
<keyword evidence="6" id="KW-1185">Reference proteome</keyword>
<organism evidence="5 6">
    <name type="scientific">Kipferlia bialata</name>
    <dbReference type="NCBI Taxonomy" id="797122"/>
    <lineage>
        <taxon>Eukaryota</taxon>
        <taxon>Metamonada</taxon>
        <taxon>Carpediemonas-like organisms</taxon>
        <taxon>Kipferlia</taxon>
    </lineage>
</organism>
<evidence type="ECO:0008006" key="7">
    <source>
        <dbReference type="Google" id="ProtNLM"/>
    </source>
</evidence>
<dbReference type="PRINTS" id="PR00411">
    <property type="entry name" value="PNDRDTASEI"/>
</dbReference>
<gene>
    <name evidence="5" type="ORF">KIPB_006821</name>
</gene>
<reference evidence="5 6" key="1">
    <citation type="journal article" date="2018" name="PLoS ONE">
        <title>The draft genome of Kipferlia bialata reveals reductive genome evolution in fornicate parasites.</title>
        <authorList>
            <person name="Tanifuji G."/>
            <person name="Takabayashi S."/>
            <person name="Kume K."/>
            <person name="Takagi M."/>
            <person name="Nakayama T."/>
            <person name="Kamikawa R."/>
            <person name="Inagaki Y."/>
            <person name="Hashimoto T."/>
        </authorList>
    </citation>
    <scope>NUCLEOTIDE SEQUENCE [LARGE SCALE GENOMIC DNA]</scope>
    <source>
        <strain evidence="5">NY0173</strain>
    </source>
</reference>
<keyword evidence="1" id="KW-0285">Flavoprotein</keyword>
<dbReference type="GO" id="GO:0003955">
    <property type="term" value="F:NAD(P)H dehydrogenase (quinone) activity"/>
    <property type="evidence" value="ECO:0007669"/>
    <property type="project" value="TreeGrafter"/>
</dbReference>
<feature type="domain" description="FAD/NAD(P)-binding" evidence="4">
    <location>
        <begin position="29"/>
        <end position="235"/>
    </location>
</feature>
<dbReference type="Proteomes" id="UP000265618">
    <property type="component" value="Unassembled WGS sequence"/>
</dbReference>
<proteinExistence type="predicted"/>
<feature type="non-terminal residue" evidence="5">
    <location>
        <position position="1"/>
    </location>
</feature>
<dbReference type="InterPro" id="IPR023753">
    <property type="entry name" value="FAD/NAD-binding_dom"/>
</dbReference>
<dbReference type="InterPro" id="IPR036188">
    <property type="entry name" value="FAD/NAD-bd_sf"/>
</dbReference>
<dbReference type="InterPro" id="IPR016156">
    <property type="entry name" value="FAD/NAD-linked_Rdtase_dimer_sf"/>
</dbReference>
<dbReference type="OrthoDB" id="361797at2759"/>
<comment type="caution">
    <text evidence="5">The sequence shown here is derived from an EMBL/GenBank/DDBJ whole genome shotgun (WGS) entry which is preliminary data.</text>
</comment>
<feature type="domain" description="Pyridine nucleotide-disulphide oxidoreductase dimerisation" evidence="3">
    <location>
        <begin position="276"/>
        <end position="341"/>
    </location>
</feature>
<dbReference type="SUPFAM" id="SSF55424">
    <property type="entry name" value="FAD/NAD-linked reductases, dimerisation (C-terminal) domain"/>
    <property type="match status" value="1"/>
</dbReference>
<dbReference type="InterPro" id="IPR004099">
    <property type="entry name" value="Pyr_nucl-diS_OxRdtase_dimer"/>
</dbReference>
<dbReference type="Gene3D" id="3.30.390.30">
    <property type="match status" value="1"/>
</dbReference>
<evidence type="ECO:0000256" key="1">
    <source>
        <dbReference type="ARBA" id="ARBA00022630"/>
    </source>
</evidence>
<accession>A0A9K3CYB0</accession>
<dbReference type="Gene3D" id="3.50.50.60">
    <property type="entry name" value="FAD/NAD(P)-binding domain"/>
    <property type="match status" value="2"/>
</dbReference>
<evidence type="ECO:0000256" key="2">
    <source>
        <dbReference type="ARBA" id="ARBA00022827"/>
    </source>
</evidence>
<dbReference type="PANTHER" id="PTHR43014:SF2">
    <property type="entry name" value="MERCURIC REDUCTASE"/>
    <property type="match status" value="1"/>
</dbReference>
<dbReference type="GO" id="GO:0050660">
    <property type="term" value="F:flavin adenine dinucleotide binding"/>
    <property type="evidence" value="ECO:0007669"/>
    <property type="project" value="TreeGrafter"/>
</dbReference>
<dbReference type="Pfam" id="PF02852">
    <property type="entry name" value="Pyr_redox_dim"/>
    <property type="match status" value="1"/>
</dbReference>
<dbReference type="EMBL" id="BDIP01001812">
    <property type="protein sequence ID" value="GIQ85187.1"/>
    <property type="molecule type" value="Genomic_DNA"/>
</dbReference>